<feature type="transmembrane region" description="Helical" evidence="1">
    <location>
        <begin position="81"/>
        <end position="103"/>
    </location>
</feature>
<reference evidence="2" key="1">
    <citation type="submission" date="2023-06" db="EMBL/GenBank/DDBJ databases">
        <title>Genomic analysis of the entomopathogenic nematode Steinernema hermaphroditum.</title>
        <authorList>
            <person name="Schwarz E.M."/>
            <person name="Heppert J.K."/>
            <person name="Baniya A."/>
            <person name="Schwartz H.T."/>
            <person name="Tan C.-H."/>
            <person name="Antoshechkin I."/>
            <person name="Sternberg P.W."/>
            <person name="Goodrich-Blair H."/>
            <person name="Dillman A.R."/>
        </authorList>
    </citation>
    <scope>NUCLEOTIDE SEQUENCE</scope>
    <source>
        <strain evidence="2">PS9179</strain>
        <tissue evidence="2">Whole animal</tissue>
    </source>
</reference>
<keyword evidence="1" id="KW-0812">Transmembrane</keyword>
<comment type="caution">
    <text evidence="2">The sequence shown here is derived from an EMBL/GenBank/DDBJ whole genome shotgun (WGS) entry which is preliminary data.</text>
</comment>
<evidence type="ECO:0000313" key="3">
    <source>
        <dbReference type="Proteomes" id="UP001175271"/>
    </source>
</evidence>
<name>A0AA39MB85_9BILA</name>
<sequence>MADTVDKTLLAQYVQLGVCLFTLVVNGFVIVQNATRKLDVTQQLSMVFVKLVLETVYTICLTLYSGCAIADLKGVTNMEDFIYLTGNISASVQLAMALTYFFTAVDRYFAMKKPIVYSQYYNCYVKRASITLGVLIFLCGFFIYAVTRGPAAGPSSAFNSFVNHSIHSFFHTVQLIFFTLSVVLMIICALRLGRFLRKKRAKFMGSFVENVKAANKVVSILTLSAVLLVAAPLAFEVAKDIGSLNVVKMSPMFTDIGYMVFSAISSIIFYCATKPQCKTSPSPPISYI</sequence>
<dbReference type="Gene3D" id="1.20.1070.10">
    <property type="entry name" value="Rhodopsin 7-helix transmembrane proteins"/>
    <property type="match status" value="1"/>
</dbReference>
<feature type="transmembrane region" description="Helical" evidence="1">
    <location>
        <begin position="213"/>
        <end position="235"/>
    </location>
</feature>
<organism evidence="2 3">
    <name type="scientific">Steinernema hermaphroditum</name>
    <dbReference type="NCBI Taxonomy" id="289476"/>
    <lineage>
        <taxon>Eukaryota</taxon>
        <taxon>Metazoa</taxon>
        <taxon>Ecdysozoa</taxon>
        <taxon>Nematoda</taxon>
        <taxon>Chromadorea</taxon>
        <taxon>Rhabditida</taxon>
        <taxon>Tylenchina</taxon>
        <taxon>Panagrolaimomorpha</taxon>
        <taxon>Strongyloidoidea</taxon>
        <taxon>Steinernematidae</taxon>
        <taxon>Steinernema</taxon>
    </lineage>
</organism>
<protein>
    <recommendedName>
        <fullName evidence="4">G-protein coupled receptors family 1 profile domain-containing protein</fullName>
    </recommendedName>
</protein>
<dbReference type="AlphaFoldDB" id="A0AA39MB85"/>
<feature type="transmembrane region" description="Helical" evidence="1">
    <location>
        <begin position="124"/>
        <end position="146"/>
    </location>
</feature>
<proteinExistence type="predicted"/>
<feature type="transmembrane region" description="Helical" evidence="1">
    <location>
        <begin position="255"/>
        <end position="272"/>
    </location>
</feature>
<gene>
    <name evidence="2" type="ORF">QR680_010143</name>
</gene>
<dbReference type="EMBL" id="JAUCMV010000001">
    <property type="protein sequence ID" value="KAK0427265.1"/>
    <property type="molecule type" value="Genomic_DNA"/>
</dbReference>
<evidence type="ECO:0000313" key="2">
    <source>
        <dbReference type="EMBL" id="KAK0427265.1"/>
    </source>
</evidence>
<keyword evidence="1" id="KW-0472">Membrane</keyword>
<dbReference type="Proteomes" id="UP001175271">
    <property type="component" value="Unassembled WGS sequence"/>
</dbReference>
<evidence type="ECO:0008006" key="4">
    <source>
        <dbReference type="Google" id="ProtNLM"/>
    </source>
</evidence>
<feature type="transmembrane region" description="Helical" evidence="1">
    <location>
        <begin position="12"/>
        <end position="31"/>
    </location>
</feature>
<feature type="transmembrane region" description="Helical" evidence="1">
    <location>
        <begin position="166"/>
        <end position="192"/>
    </location>
</feature>
<evidence type="ECO:0000256" key="1">
    <source>
        <dbReference type="SAM" id="Phobius"/>
    </source>
</evidence>
<accession>A0AA39MB85</accession>
<keyword evidence="1" id="KW-1133">Transmembrane helix</keyword>
<feature type="transmembrane region" description="Helical" evidence="1">
    <location>
        <begin position="51"/>
        <end position="75"/>
    </location>
</feature>
<keyword evidence="3" id="KW-1185">Reference proteome</keyword>
<dbReference type="SUPFAM" id="SSF81321">
    <property type="entry name" value="Family A G protein-coupled receptor-like"/>
    <property type="match status" value="1"/>
</dbReference>